<dbReference type="Proteomes" id="UP000008229">
    <property type="component" value="Chromosome"/>
</dbReference>
<dbReference type="KEGG" id="cwo:Cwoe_1451"/>
<keyword evidence="1" id="KW-1133">Transmembrane helix</keyword>
<dbReference type="EMBL" id="CP001854">
    <property type="protein sequence ID" value="ADB49879.1"/>
    <property type="molecule type" value="Genomic_DNA"/>
</dbReference>
<evidence type="ECO:0000313" key="3">
    <source>
        <dbReference type="Proteomes" id="UP000008229"/>
    </source>
</evidence>
<keyword evidence="1" id="KW-0472">Membrane</keyword>
<evidence type="ECO:0000256" key="1">
    <source>
        <dbReference type="SAM" id="Phobius"/>
    </source>
</evidence>
<organism evidence="2 3">
    <name type="scientific">Conexibacter woesei (strain DSM 14684 / CCUG 47730 / CIP 108061 / JCM 11494 / NBRC 100937 / ID131577)</name>
    <dbReference type="NCBI Taxonomy" id="469383"/>
    <lineage>
        <taxon>Bacteria</taxon>
        <taxon>Bacillati</taxon>
        <taxon>Actinomycetota</taxon>
        <taxon>Thermoleophilia</taxon>
        <taxon>Solirubrobacterales</taxon>
        <taxon>Conexibacteraceae</taxon>
        <taxon>Conexibacter</taxon>
    </lineage>
</organism>
<reference evidence="3" key="2">
    <citation type="submission" date="2010-01" db="EMBL/GenBank/DDBJ databases">
        <title>The complete genome of Conexibacter woesei DSM 14684.</title>
        <authorList>
            <consortium name="US DOE Joint Genome Institute (JGI-PGF)"/>
            <person name="Lucas S."/>
            <person name="Copeland A."/>
            <person name="Lapidus A."/>
            <person name="Glavina del Rio T."/>
            <person name="Dalin E."/>
            <person name="Tice H."/>
            <person name="Bruce D."/>
            <person name="Goodwin L."/>
            <person name="Pitluck S."/>
            <person name="Kyrpides N."/>
            <person name="Mavromatis K."/>
            <person name="Ivanova N."/>
            <person name="Mikhailova N."/>
            <person name="Chertkov O."/>
            <person name="Brettin T."/>
            <person name="Detter J.C."/>
            <person name="Han C."/>
            <person name="Larimer F."/>
            <person name="Land M."/>
            <person name="Hauser L."/>
            <person name="Markowitz V."/>
            <person name="Cheng J.-F."/>
            <person name="Hugenholtz P."/>
            <person name="Woyke T."/>
            <person name="Wu D."/>
            <person name="Pukall R."/>
            <person name="Steenblock K."/>
            <person name="Schneider S."/>
            <person name="Klenk H.-P."/>
            <person name="Eisen J.A."/>
        </authorList>
    </citation>
    <scope>NUCLEOTIDE SEQUENCE [LARGE SCALE GENOMIC DNA]</scope>
    <source>
        <strain evidence="3">DSM 14684 / CIP 108061 / JCM 11494 / NBRC 100937 / ID131577</strain>
    </source>
</reference>
<keyword evidence="1" id="KW-0812">Transmembrane</keyword>
<name>D3EZ05_CONWI</name>
<gene>
    <name evidence="2" type="ordered locus">Cwoe_1451</name>
</gene>
<dbReference type="RefSeq" id="WP_012932930.1">
    <property type="nucleotide sequence ID" value="NC_013739.1"/>
</dbReference>
<reference evidence="2 3" key="1">
    <citation type="journal article" date="2010" name="Stand. Genomic Sci.">
        <title>Complete genome sequence of Conexibacter woesei type strain (ID131577).</title>
        <authorList>
            <person name="Pukall R."/>
            <person name="Lapidus A."/>
            <person name="Glavina Del Rio T."/>
            <person name="Copeland A."/>
            <person name="Tice H."/>
            <person name="Cheng J.-F."/>
            <person name="Lucas S."/>
            <person name="Chen F."/>
            <person name="Nolan M."/>
            <person name="Bruce D."/>
            <person name="Goodwin L."/>
            <person name="Pitluck S."/>
            <person name="Mavromatis K."/>
            <person name="Ivanova N."/>
            <person name="Ovchinnikova G."/>
            <person name="Pati A."/>
            <person name="Chen A."/>
            <person name="Palaniappan K."/>
            <person name="Land M."/>
            <person name="Hauser L."/>
            <person name="Chang Y.-J."/>
            <person name="Jeffries C.D."/>
            <person name="Chain P."/>
            <person name="Meincke L."/>
            <person name="Sims D."/>
            <person name="Brettin T."/>
            <person name="Detter J.C."/>
            <person name="Rohde M."/>
            <person name="Goeker M."/>
            <person name="Bristow J."/>
            <person name="Eisen J.A."/>
            <person name="Markowitz V."/>
            <person name="Kyrpides N.C."/>
            <person name="Klenk H.-P."/>
            <person name="Hugenholtz P."/>
        </authorList>
    </citation>
    <scope>NUCLEOTIDE SEQUENCE [LARGE SCALE GENOMIC DNA]</scope>
    <source>
        <strain evidence="3">DSM 14684 / CIP 108061 / JCM 11494 / NBRC 100937 / ID131577</strain>
    </source>
</reference>
<protein>
    <submittedName>
        <fullName evidence="2">Uncharacterized protein</fullName>
    </submittedName>
</protein>
<evidence type="ECO:0000313" key="2">
    <source>
        <dbReference type="EMBL" id="ADB49879.1"/>
    </source>
</evidence>
<dbReference type="STRING" id="469383.Cwoe_1451"/>
<accession>D3EZ05</accession>
<dbReference type="AlphaFoldDB" id="D3EZ05"/>
<sequence precursor="true">MSATRVIALAMAGLIALALVPWPLFVIAGLIGFAVAYVRGRIALPVRRRSGAPLNRLVLDRIDEHQLAPLFGDQLPAQPNRQLTAVLDVLEAHARYEQPRELPVLLVRWTCMAGPAPEQAWTSSRVLARYRTVELISDLATGGTRLLTARVTDRHNAWVELTWRIETTRTTVDRILVDINHG</sequence>
<keyword evidence="3" id="KW-1185">Reference proteome</keyword>
<feature type="transmembrane region" description="Helical" evidence="1">
    <location>
        <begin position="6"/>
        <end position="38"/>
    </location>
</feature>
<proteinExistence type="predicted"/>
<dbReference type="HOGENOM" id="CLU_1479670_0_0_11"/>